<organism evidence="2 3">
    <name type="scientific">Cinnamomum micranthum f. kanehirae</name>
    <dbReference type="NCBI Taxonomy" id="337451"/>
    <lineage>
        <taxon>Eukaryota</taxon>
        <taxon>Viridiplantae</taxon>
        <taxon>Streptophyta</taxon>
        <taxon>Embryophyta</taxon>
        <taxon>Tracheophyta</taxon>
        <taxon>Spermatophyta</taxon>
        <taxon>Magnoliopsida</taxon>
        <taxon>Magnoliidae</taxon>
        <taxon>Laurales</taxon>
        <taxon>Lauraceae</taxon>
        <taxon>Cinnamomum</taxon>
    </lineage>
</organism>
<keyword evidence="1" id="KW-1133">Transmembrane helix</keyword>
<evidence type="ECO:0000256" key="1">
    <source>
        <dbReference type="SAM" id="Phobius"/>
    </source>
</evidence>
<dbReference type="EMBL" id="QPKB01000012">
    <property type="protein sequence ID" value="RWR96992.1"/>
    <property type="molecule type" value="Genomic_DNA"/>
</dbReference>
<comment type="caution">
    <text evidence="2">The sequence shown here is derived from an EMBL/GenBank/DDBJ whole genome shotgun (WGS) entry which is preliminary data.</text>
</comment>
<keyword evidence="1" id="KW-0812">Transmembrane</keyword>
<protein>
    <submittedName>
        <fullName evidence="2">Uncharacterized protein</fullName>
    </submittedName>
</protein>
<reference evidence="2 3" key="1">
    <citation type="journal article" date="2019" name="Nat. Plants">
        <title>Stout camphor tree genome fills gaps in understanding of flowering plant genome evolution.</title>
        <authorList>
            <person name="Chaw S.M."/>
            <person name="Liu Y.C."/>
            <person name="Wu Y.W."/>
            <person name="Wang H.Y."/>
            <person name="Lin C.I."/>
            <person name="Wu C.S."/>
            <person name="Ke H.M."/>
            <person name="Chang L.Y."/>
            <person name="Hsu C.Y."/>
            <person name="Yang H.T."/>
            <person name="Sudianto E."/>
            <person name="Hsu M.H."/>
            <person name="Wu K.P."/>
            <person name="Wang L.N."/>
            <person name="Leebens-Mack J.H."/>
            <person name="Tsai I.J."/>
        </authorList>
    </citation>
    <scope>NUCLEOTIDE SEQUENCE [LARGE SCALE GENOMIC DNA]</scope>
    <source>
        <strain evidence="3">cv. Chaw 1501</strain>
        <tissue evidence="2">Young leaves</tissue>
    </source>
</reference>
<dbReference type="AlphaFoldDB" id="A0A3S3R8N0"/>
<keyword evidence="1" id="KW-0472">Membrane</keyword>
<sequence length="95" mass="11279">MLRVERASVEVFFFILIIFFISCFQEPISSPTPNFGFLHRVCYLGFLNLLGKIKEEKEEEERRGRRKDKQQQLEQIQQKQLAQHQALSNCYNNGK</sequence>
<evidence type="ECO:0000313" key="2">
    <source>
        <dbReference type="EMBL" id="RWR96992.1"/>
    </source>
</evidence>
<dbReference type="Proteomes" id="UP000283530">
    <property type="component" value="Unassembled WGS sequence"/>
</dbReference>
<gene>
    <name evidence="2" type="ORF">CKAN_02639900</name>
</gene>
<accession>A0A3S3R8N0</accession>
<name>A0A3S3R8N0_9MAGN</name>
<proteinExistence type="predicted"/>
<dbReference type="PROSITE" id="PS51257">
    <property type="entry name" value="PROKAR_LIPOPROTEIN"/>
    <property type="match status" value="1"/>
</dbReference>
<keyword evidence="3" id="KW-1185">Reference proteome</keyword>
<evidence type="ECO:0000313" key="3">
    <source>
        <dbReference type="Proteomes" id="UP000283530"/>
    </source>
</evidence>
<feature type="transmembrane region" description="Helical" evidence="1">
    <location>
        <begin position="7"/>
        <end position="28"/>
    </location>
</feature>